<protein>
    <recommendedName>
        <fullName evidence="1">non-specific serine/threonine protein kinase</fullName>
        <ecNumber evidence="1">2.7.11.1</ecNumber>
    </recommendedName>
</protein>
<feature type="binding site" evidence="9">
    <location>
        <position position="53"/>
    </location>
    <ligand>
        <name>ATP</name>
        <dbReference type="ChEBI" id="CHEBI:30616"/>
    </ligand>
</feature>
<organism evidence="12 13">
    <name type="scientific">Sphaeroforma arctica JP610</name>
    <dbReference type="NCBI Taxonomy" id="667725"/>
    <lineage>
        <taxon>Eukaryota</taxon>
        <taxon>Ichthyosporea</taxon>
        <taxon>Ichthyophonida</taxon>
        <taxon>Sphaeroforma</taxon>
    </lineage>
</organism>
<dbReference type="PANTHER" id="PTHR24054:SF0">
    <property type="entry name" value="CASEIN KINASE II SUBUNIT ALPHA"/>
    <property type="match status" value="1"/>
</dbReference>
<dbReference type="InterPro" id="IPR000719">
    <property type="entry name" value="Prot_kinase_dom"/>
</dbReference>
<dbReference type="GO" id="GO:0004674">
    <property type="term" value="F:protein serine/threonine kinase activity"/>
    <property type="evidence" value="ECO:0007669"/>
    <property type="project" value="UniProtKB-KW"/>
</dbReference>
<dbReference type="InterPro" id="IPR045216">
    <property type="entry name" value="CK2_alpha"/>
</dbReference>
<evidence type="ECO:0000256" key="10">
    <source>
        <dbReference type="RuleBase" id="RU000304"/>
    </source>
</evidence>
<dbReference type="eggNOG" id="KOG0668">
    <property type="taxonomic scope" value="Eukaryota"/>
</dbReference>
<dbReference type="Gene3D" id="1.10.510.10">
    <property type="entry name" value="Transferase(Phosphotransferase) domain 1"/>
    <property type="match status" value="1"/>
</dbReference>
<keyword evidence="13" id="KW-1185">Reference proteome</keyword>
<evidence type="ECO:0000256" key="2">
    <source>
        <dbReference type="ARBA" id="ARBA00022527"/>
    </source>
</evidence>
<evidence type="ECO:0000256" key="3">
    <source>
        <dbReference type="ARBA" id="ARBA00022679"/>
    </source>
</evidence>
<dbReference type="PROSITE" id="PS00108">
    <property type="entry name" value="PROTEIN_KINASE_ST"/>
    <property type="match status" value="1"/>
</dbReference>
<dbReference type="GO" id="GO:0005634">
    <property type="term" value="C:nucleus"/>
    <property type="evidence" value="ECO:0007669"/>
    <property type="project" value="TreeGrafter"/>
</dbReference>
<sequence>MNATAYEAMATGICYGRISDYVVTGKVGQGKYSQVFSARSKVRPSTDNDCVVKILKPAIQKKILREISILKDVRMGPSTVKLLDVLRDPISLCTALVFERSPNVKYKVLYIQMEENDIVDYLKQVLSALVHCHAQGIFHRDVKPSNIMCGAPSGPVRLIDWGLADYYTPGGRYTSKVGTMQYKPPELLMGYEYYDKQIDMWSFGCVFGSLLFSKRPFFCGAKTNIQQLATTVQLLGYADCAAYLEQLVVTMAKKNNRETFNWRDELSAYRDVSVPGLESLENPENSHKVSNSAVSLLRWCLQYNPKDRPTPSEALAHPYLNR</sequence>
<dbReference type="PROSITE" id="PS00107">
    <property type="entry name" value="PROTEIN_KINASE_ATP"/>
    <property type="match status" value="1"/>
</dbReference>
<name>A0A0L0FW76_9EUKA</name>
<dbReference type="Gene3D" id="3.30.200.20">
    <property type="entry name" value="Phosphorylase Kinase, domain 1"/>
    <property type="match status" value="1"/>
</dbReference>
<dbReference type="RefSeq" id="XP_014154964.1">
    <property type="nucleotide sequence ID" value="XM_014299489.1"/>
</dbReference>
<dbReference type="OrthoDB" id="10254671at2759"/>
<evidence type="ECO:0000313" key="13">
    <source>
        <dbReference type="Proteomes" id="UP000054560"/>
    </source>
</evidence>
<dbReference type="PROSITE" id="PS50011">
    <property type="entry name" value="PROTEIN_KINASE_DOM"/>
    <property type="match status" value="1"/>
</dbReference>
<keyword evidence="2 10" id="KW-0723">Serine/threonine-protein kinase</keyword>
<dbReference type="GO" id="GO:0005524">
    <property type="term" value="F:ATP binding"/>
    <property type="evidence" value="ECO:0007669"/>
    <property type="project" value="UniProtKB-UniRule"/>
</dbReference>
<dbReference type="FunFam" id="3.30.200.20:FF:000088">
    <property type="entry name" value="Casein kinase II subunit alpha"/>
    <property type="match status" value="1"/>
</dbReference>
<comment type="catalytic activity">
    <reaction evidence="8">
        <text>L-seryl-[protein] + ATP = O-phospho-L-seryl-[protein] + ADP + H(+)</text>
        <dbReference type="Rhea" id="RHEA:17989"/>
        <dbReference type="Rhea" id="RHEA-COMP:9863"/>
        <dbReference type="Rhea" id="RHEA-COMP:11604"/>
        <dbReference type="ChEBI" id="CHEBI:15378"/>
        <dbReference type="ChEBI" id="CHEBI:29999"/>
        <dbReference type="ChEBI" id="CHEBI:30616"/>
        <dbReference type="ChEBI" id="CHEBI:83421"/>
        <dbReference type="ChEBI" id="CHEBI:456216"/>
        <dbReference type="EC" id="2.7.11.1"/>
    </reaction>
</comment>
<feature type="domain" description="Protein kinase" evidence="11">
    <location>
        <begin position="21"/>
        <end position="320"/>
    </location>
</feature>
<dbReference type="GO" id="GO:0005956">
    <property type="term" value="C:protein kinase CK2 complex"/>
    <property type="evidence" value="ECO:0007669"/>
    <property type="project" value="TreeGrafter"/>
</dbReference>
<gene>
    <name evidence="12" type="ORF">SARC_06604</name>
</gene>
<comment type="similarity">
    <text evidence="10">Belongs to the protein kinase superfamily.</text>
</comment>
<dbReference type="EC" id="2.7.11.1" evidence="1"/>
<keyword evidence="6 9" id="KW-0067">ATP-binding</keyword>
<dbReference type="PANTHER" id="PTHR24054">
    <property type="entry name" value="CASEIN KINASE II SUBUNIT ALPHA"/>
    <property type="match status" value="1"/>
</dbReference>
<dbReference type="STRING" id="667725.A0A0L0FW76"/>
<accession>A0A0L0FW76</accession>
<dbReference type="InterPro" id="IPR008271">
    <property type="entry name" value="Ser/Thr_kinase_AS"/>
</dbReference>
<dbReference type="Proteomes" id="UP000054560">
    <property type="component" value="Unassembled WGS sequence"/>
</dbReference>
<evidence type="ECO:0000259" key="11">
    <source>
        <dbReference type="PROSITE" id="PS50011"/>
    </source>
</evidence>
<comment type="catalytic activity">
    <reaction evidence="7">
        <text>L-threonyl-[protein] + ATP = O-phospho-L-threonyl-[protein] + ADP + H(+)</text>
        <dbReference type="Rhea" id="RHEA:46608"/>
        <dbReference type="Rhea" id="RHEA-COMP:11060"/>
        <dbReference type="Rhea" id="RHEA-COMP:11605"/>
        <dbReference type="ChEBI" id="CHEBI:15378"/>
        <dbReference type="ChEBI" id="CHEBI:30013"/>
        <dbReference type="ChEBI" id="CHEBI:30616"/>
        <dbReference type="ChEBI" id="CHEBI:61977"/>
        <dbReference type="ChEBI" id="CHEBI:456216"/>
        <dbReference type="EC" id="2.7.11.1"/>
    </reaction>
</comment>
<dbReference type="EMBL" id="KQ242073">
    <property type="protein sequence ID" value="KNC81062.1"/>
    <property type="molecule type" value="Genomic_DNA"/>
</dbReference>
<evidence type="ECO:0000256" key="9">
    <source>
        <dbReference type="PROSITE-ProRule" id="PRU10141"/>
    </source>
</evidence>
<keyword evidence="5 12" id="KW-0418">Kinase</keyword>
<dbReference type="GO" id="GO:0005829">
    <property type="term" value="C:cytosol"/>
    <property type="evidence" value="ECO:0007669"/>
    <property type="project" value="TreeGrafter"/>
</dbReference>
<evidence type="ECO:0000256" key="6">
    <source>
        <dbReference type="ARBA" id="ARBA00022840"/>
    </source>
</evidence>
<evidence type="ECO:0000256" key="7">
    <source>
        <dbReference type="ARBA" id="ARBA00047899"/>
    </source>
</evidence>
<dbReference type="GO" id="GO:0051726">
    <property type="term" value="P:regulation of cell cycle"/>
    <property type="evidence" value="ECO:0007669"/>
    <property type="project" value="TreeGrafter"/>
</dbReference>
<dbReference type="SMART" id="SM00220">
    <property type="entry name" value="S_TKc"/>
    <property type="match status" value="1"/>
</dbReference>
<keyword evidence="3" id="KW-0808">Transferase</keyword>
<reference evidence="12 13" key="1">
    <citation type="submission" date="2011-02" db="EMBL/GenBank/DDBJ databases">
        <title>The Genome Sequence of Sphaeroforma arctica JP610.</title>
        <authorList>
            <consortium name="The Broad Institute Genome Sequencing Platform"/>
            <person name="Russ C."/>
            <person name="Cuomo C."/>
            <person name="Young S.K."/>
            <person name="Zeng Q."/>
            <person name="Gargeya S."/>
            <person name="Alvarado L."/>
            <person name="Berlin A."/>
            <person name="Chapman S.B."/>
            <person name="Chen Z."/>
            <person name="Freedman E."/>
            <person name="Gellesch M."/>
            <person name="Goldberg J."/>
            <person name="Griggs A."/>
            <person name="Gujja S."/>
            <person name="Heilman E."/>
            <person name="Heiman D."/>
            <person name="Howarth C."/>
            <person name="Mehta T."/>
            <person name="Neiman D."/>
            <person name="Pearson M."/>
            <person name="Roberts A."/>
            <person name="Saif S."/>
            <person name="Shea T."/>
            <person name="Shenoy N."/>
            <person name="Sisk P."/>
            <person name="Stolte C."/>
            <person name="Sykes S."/>
            <person name="White J."/>
            <person name="Yandava C."/>
            <person name="Burger G."/>
            <person name="Gray M.W."/>
            <person name="Holland P.W.H."/>
            <person name="King N."/>
            <person name="Lang F.B.F."/>
            <person name="Roger A.J."/>
            <person name="Ruiz-Trillo I."/>
            <person name="Haas B."/>
            <person name="Nusbaum C."/>
            <person name="Birren B."/>
        </authorList>
    </citation>
    <scope>NUCLEOTIDE SEQUENCE [LARGE SCALE GENOMIC DNA]</scope>
    <source>
        <strain evidence="12 13">JP610</strain>
    </source>
</reference>
<dbReference type="InterPro" id="IPR011009">
    <property type="entry name" value="Kinase-like_dom_sf"/>
</dbReference>
<evidence type="ECO:0000256" key="4">
    <source>
        <dbReference type="ARBA" id="ARBA00022741"/>
    </source>
</evidence>
<keyword evidence="4 9" id="KW-0547">Nucleotide-binding</keyword>
<dbReference type="Pfam" id="PF00069">
    <property type="entry name" value="Pkinase"/>
    <property type="match status" value="1"/>
</dbReference>
<dbReference type="SUPFAM" id="SSF56112">
    <property type="entry name" value="Protein kinase-like (PK-like)"/>
    <property type="match status" value="1"/>
</dbReference>
<dbReference type="GeneID" id="25907108"/>
<evidence type="ECO:0000256" key="8">
    <source>
        <dbReference type="ARBA" id="ARBA00048679"/>
    </source>
</evidence>
<evidence type="ECO:0000256" key="5">
    <source>
        <dbReference type="ARBA" id="ARBA00022777"/>
    </source>
</evidence>
<evidence type="ECO:0000256" key="1">
    <source>
        <dbReference type="ARBA" id="ARBA00012513"/>
    </source>
</evidence>
<dbReference type="InterPro" id="IPR017441">
    <property type="entry name" value="Protein_kinase_ATP_BS"/>
</dbReference>
<dbReference type="AlphaFoldDB" id="A0A0L0FW76"/>
<evidence type="ECO:0000313" key="12">
    <source>
        <dbReference type="EMBL" id="KNC81062.1"/>
    </source>
</evidence>
<proteinExistence type="inferred from homology"/>